<dbReference type="InterPro" id="IPR012340">
    <property type="entry name" value="NA-bd_OB-fold"/>
</dbReference>
<evidence type="ECO:0000313" key="6">
    <source>
        <dbReference type="Proteomes" id="UP000238730"/>
    </source>
</evidence>
<evidence type="ECO:0000313" key="7">
    <source>
        <dbReference type="Proteomes" id="UP000240989"/>
    </source>
</evidence>
<dbReference type="EMBL" id="PYOU01000006">
    <property type="protein sequence ID" value="PSX10938.1"/>
    <property type="molecule type" value="Genomic_DNA"/>
</dbReference>
<dbReference type="SMART" id="SM00357">
    <property type="entry name" value="CSP"/>
    <property type="match status" value="1"/>
</dbReference>
<evidence type="ECO:0000313" key="4">
    <source>
        <dbReference type="EMBL" id="PQJ61870.1"/>
    </source>
</evidence>
<dbReference type="GO" id="GO:0005829">
    <property type="term" value="C:cytosol"/>
    <property type="evidence" value="ECO:0007669"/>
    <property type="project" value="UniProtKB-ARBA"/>
</dbReference>
<keyword evidence="7" id="KW-1185">Reference proteome</keyword>
<dbReference type="PRINTS" id="PR00050">
    <property type="entry name" value="COLDSHOCK"/>
</dbReference>
<dbReference type="CDD" id="cd04458">
    <property type="entry name" value="CSP_CDS"/>
    <property type="match status" value="1"/>
</dbReference>
<gene>
    <name evidence="4" type="ORF">BTO08_16525</name>
    <name evidence="5" type="ORF">C0W27_09915</name>
</gene>
<evidence type="ECO:0000256" key="2">
    <source>
        <dbReference type="ARBA" id="ARBA00022490"/>
    </source>
</evidence>
<comment type="caution">
    <text evidence="4">The sequence shown here is derived from an EMBL/GenBank/DDBJ whole genome shotgun (WGS) entry which is preliminary data.</text>
</comment>
<dbReference type="AlphaFoldDB" id="A0A2T3LW96"/>
<dbReference type="InterPro" id="IPR002059">
    <property type="entry name" value="CSP_DNA-bd"/>
</dbReference>
<dbReference type="EMBL" id="MSCJ01000003">
    <property type="protein sequence ID" value="PQJ61870.1"/>
    <property type="molecule type" value="Genomic_DNA"/>
</dbReference>
<dbReference type="InterPro" id="IPR012156">
    <property type="entry name" value="Cold_shock_CspA"/>
</dbReference>
<reference evidence="5 7" key="2">
    <citation type="submission" date="2018-01" db="EMBL/GenBank/DDBJ databases">
        <title>Whole genome sequencing of Histamine producing bacteria.</title>
        <authorList>
            <person name="Butler K."/>
        </authorList>
    </citation>
    <scope>NUCLEOTIDE SEQUENCE [LARGE SCALE GENOMIC DNA]</scope>
    <source>
        <strain evidence="5 7">A6-1</strain>
    </source>
</reference>
<dbReference type="Gene3D" id="6.20.370.130">
    <property type="match status" value="1"/>
</dbReference>
<dbReference type="PIRSF" id="PIRSF002599">
    <property type="entry name" value="Cold_shock_A"/>
    <property type="match status" value="1"/>
</dbReference>
<protein>
    <submittedName>
        <fullName evidence="4">Cold-shock protein</fullName>
    </submittedName>
</protein>
<dbReference type="Gene3D" id="2.40.50.140">
    <property type="entry name" value="Nucleic acid-binding proteins"/>
    <property type="match status" value="1"/>
</dbReference>
<dbReference type="Proteomes" id="UP000240989">
    <property type="component" value="Unassembled WGS sequence"/>
</dbReference>
<dbReference type="Pfam" id="PF00313">
    <property type="entry name" value="CSD"/>
    <property type="match status" value="1"/>
</dbReference>
<feature type="domain" description="CSD" evidence="3">
    <location>
        <begin position="4"/>
        <end position="69"/>
    </location>
</feature>
<reference evidence="4 6" key="1">
    <citation type="submission" date="2016-12" db="EMBL/GenBank/DDBJ databases">
        <title>Diversity of luminous bacteria.</title>
        <authorList>
            <person name="Yoshizawa S."/>
            <person name="Kogure K."/>
        </authorList>
    </citation>
    <scope>NUCLEOTIDE SEQUENCE [LARGE SCALE GENOMIC DNA]</scope>
    <source>
        <strain evidence="4 6">LC1-200</strain>
    </source>
</reference>
<dbReference type="InterPro" id="IPR050181">
    <property type="entry name" value="Cold_shock_domain"/>
</dbReference>
<keyword evidence="2" id="KW-0963">Cytoplasm</keyword>
<dbReference type="GO" id="GO:0003676">
    <property type="term" value="F:nucleic acid binding"/>
    <property type="evidence" value="ECO:0007669"/>
    <property type="project" value="InterPro"/>
</dbReference>
<accession>A0A2T3LW96</accession>
<dbReference type="FunFam" id="2.40.50.140:FF:000006">
    <property type="entry name" value="Cold shock protein CspC"/>
    <property type="match status" value="1"/>
</dbReference>
<evidence type="ECO:0000259" key="3">
    <source>
        <dbReference type="PROSITE" id="PS51857"/>
    </source>
</evidence>
<proteinExistence type="predicted"/>
<name>A0A2T3LW96_PHOAN</name>
<sequence>MSNKNTGLVKWFNEDKGFGFITQDNGGADVFVHFQAIVSEGFKTLMDGQKVSFDVEQGQKGLQASNVVAL</sequence>
<dbReference type="OrthoDB" id="9810590at2"/>
<evidence type="ECO:0000313" key="5">
    <source>
        <dbReference type="EMBL" id="PSX10938.1"/>
    </source>
</evidence>
<evidence type="ECO:0000256" key="1">
    <source>
        <dbReference type="ARBA" id="ARBA00004496"/>
    </source>
</evidence>
<dbReference type="InterPro" id="IPR011129">
    <property type="entry name" value="CSD"/>
</dbReference>
<dbReference type="SUPFAM" id="SSF50249">
    <property type="entry name" value="Nucleic acid-binding proteins"/>
    <property type="match status" value="1"/>
</dbReference>
<dbReference type="PANTHER" id="PTHR11544">
    <property type="entry name" value="COLD SHOCK DOMAIN CONTAINING PROTEINS"/>
    <property type="match status" value="1"/>
</dbReference>
<dbReference type="RefSeq" id="WP_005363823.1">
    <property type="nucleotide sequence ID" value="NZ_JAKJTG010000037.1"/>
</dbReference>
<dbReference type="PROSITE" id="PS51857">
    <property type="entry name" value="CSD_2"/>
    <property type="match status" value="1"/>
</dbReference>
<organism evidence="4 6">
    <name type="scientific">Photobacterium angustum</name>
    <dbReference type="NCBI Taxonomy" id="661"/>
    <lineage>
        <taxon>Bacteria</taxon>
        <taxon>Pseudomonadati</taxon>
        <taxon>Pseudomonadota</taxon>
        <taxon>Gammaproteobacteria</taxon>
        <taxon>Vibrionales</taxon>
        <taxon>Vibrionaceae</taxon>
        <taxon>Photobacterium</taxon>
    </lineage>
</organism>
<dbReference type="Proteomes" id="UP000238730">
    <property type="component" value="Unassembled WGS sequence"/>
</dbReference>
<comment type="subcellular location">
    <subcellularLocation>
        <location evidence="1">Cytoplasm</location>
    </subcellularLocation>
</comment>